<dbReference type="HAMAP" id="MF_00362">
    <property type="entry name" value="Ribosomal_uL10"/>
    <property type="match status" value="1"/>
</dbReference>
<protein>
    <recommendedName>
        <fullName evidence="4 5">Large ribosomal subunit protein uL10</fullName>
    </recommendedName>
</protein>
<dbReference type="AlphaFoldDB" id="A0A2M6KA81"/>
<evidence type="ECO:0000256" key="3">
    <source>
        <dbReference type="ARBA" id="ARBA00023274"/>
    </source>
</evidence>
<gene>
    <name evidence="5 7" type="primary">rplJ</name>
    <name evidence="7" type="ORF">COV49_00605</name>
</gene>
<keyword evidence="3 5" id="KW-0687">Ribonucleoprotein</keyword>
<proteinExistence type="inferred from homology"/>
<dbReference type="EMBL" id="PCWW01000010">
    <property type="protein sequence ID" value="PIR13934.1"/>
    <property type="molecule type" value="Genomic_DNA"/>
</dbReference>
<evidence type="ECO:0000256" key="4">
    <source>
        <dbReference type="ARBA" id="ARBA00035202"/>
    </source>
</evidence>
<feature type="coiled-coil region" evidence="6">
    <location>
        <begin position="5"/>
        <end position="58"/>
    </location>
</feature>
<dbReference type="SUPFAM" id="SSF160369">
    <property type="entry name" value="Ribosomal protein L10-like"/>
    <property type="match status" value="1"/>
</dbReference>
<evidence type="ECO:0000256" key="1">
    <source>
        <dbReference type="ARBA" id="ARBA00008889"/>
    </source>
</evidence>
<dbReference type="CDD" id="cd05797">
    <property type="entry name" value="Ribosomal_L10"/>
    <property type="match status" value="1"/>
</dbReference>
<dbReference type="Proteomes" id="UP000230869">
    <property type="component" value="Unassembled WGS sequence"/>
</dbReference>
<evidence type="ECO:0000313" key="8">
    <source>
        <dbReference type="Proteomes" id="UP000230869"/>
    </source>
</evidence>
<keyword evidence="5" id="KW-0694">RNA-binding</keyword>
<dbReference type="InterPro" id="IPR001790">
    <property type="entry name" value="Ribosomal_uL10"/>
</dbReference>
<sequence>MPKTKQQKKEILNNLSEKISRAKAVVFARFRGLGVRENEELRKKLKQENSEYFVAKKTLMDLAFKDLKIDGLEPRELEGRVAAIFGYDDEVAPARIIKDFKKEHPVENGQEEKIDFAGGILENKFISAEKVKELSELPSKQELYAKIVGSINAPVSGFVNVLAGNIRKLVYVLKAIEEKKN</sequence>
<comment type="caution">
    <text evidence="7">The sequence shown here is derived from an EMBL/GenBank/DDBJ whole genome shotgun (WGS) entry which is preliminary data.</text>
</comment>
<dbReference type="InterPro" id="IPR022973">
    <property type="entry name" value="Ribosomal_uL10_bac"/>
</dbReference>
<dbReference type="Gene3D" id="3.30.70.1730">
    <property type="match status" value="1"/>
</dbReference>
<dbReference type="Pfam" id="PF00466">
    <property type="entry name" value="Ribosomal_L10"/>
    <property type="match status" value="1"/>
</dbReference>
<dbReference type="InterPro" id="IPR043141">
    <property type="entry name" value="Ribosomal_uL10-like_sf"/>
</dbReference>
<keyword evidence="5" id="KW-0699">rRNA-binding</keyword>
<dbReference type="GO" id="GO:0006412">
    <property type="term" value="P:translation"/>
    <property type="evidence" value="ECO:0007669"/>
    <property type="project" value="UniProtKB-UniRule"/>
</dbReference>
<dbReference type="NCBIfam" id="NF000955">
    <property type="entry name" value="PRK00099.1-1"/>
    <property type="match status" value="1"/>
</dbReference>
<evidence type="ECO:0000256" key="6">
    <source>
        <dbReference type="SAM" id="Coils"/>
    </source>
</evidence>
<dbReference type="InterPro" id="IPR047865">
    <property type="entry name" value="Ribosomal_uL10_bac_type"/>
</dbReference>
<dbReference type="PANTHER" id="PTHR11560">
    <property type="entry name" value="39S RIBOSOMAL PROTEIN L10, MITOCHONDRIAL"/>
    <property type="match status" value="1"/>
</dbReference>
<organism evidence="7 8">
    <name type="scientific">Candidatus Falkowbacteria bacterium CG11_big_fil_rev_8_21_14_0_20_39_10</name>
    <dbReference type="NCBI Taxonomy" id="1974570"/>
    <lineage>
        <taxon>Bacteria</taxon>
        <taxon>Candidatus Falkowiibacteriota</taxon>
    </lineage>
</organism>
<comment type="similarity">
    <text evidence="1 5">Belongs to the universal ribosomal protein uL10 family.</text>
</comment>
<evidence type="ECO:0000256" key="5">
    <source>
        <dbReference type="HAMAP-Rule" id="MF_00362"/>
    </source>
</evidence>
<dbReference type="GO" id="GO:0005840">
    <property type="term" value="C:ribosome"/>
    <property type="evidence" value="ECO:0007669"/>
    <property type="project" value="UniProtKB-KW"/>
</dbReference>
<accession>A0A2M6KA81</accession>
<dbReference type="GO" id="GO:0070180">
    <property type="term" value="F:large ribosomal subunit rRNA binding"/>
    <property type="evidence" value="ECO:0007669"/>
    <property type="project" value="UniProtKB-UniRule"/>
</dbReference>
<comment type="subunit">
    <text evidence="5">Part of the ribosomal stalk of the 50S ribosomal subunit. The N-terminus interacts with L11 and the large rRNA to form the base of the stalk. The C-terminus forms an elongated spine to which L12 dimers bind in a sequential fashion forming a multimeric L10(L12)X complex.</text>
</comment>
<comment type="function">
    <text evidence="5">Forms part of the ribosomal stalk, playing a central role in the interaction of the ribosome with GTP-bound translation factors.</text>
</comment>
<evidence type="ECO:0000256" key="2">
    <source>
        <dbReference type="ARBA" id="ARBA00022980"/>
    </source>
</evidence>
<reference evidence="7 8" key="1">
    <citation type="submission" date="2017-09" db="EMBL/GenBank/DDBJ databases">
        <title>Depth-based differentiation of microbial function through sediment-hosted aquifers and enrichment of novel symbionts in the deep terrestrial subsurface.</title>
        <authorList>
            <person name="Probst A.J."/>
            <person name="Ladd B."/>
            <person name="Jarett J.K."/>
            <person name="Geller-Mcgrath D.E."/>
            <person name="Sieber C.M."/>
            <person name="Emerson J.B."/>
            <person name="Anantharaman K."/>
            <person name="Thomas B.C."/>
            <person name="Malmstrom R."/>
            <person name="Stieglmeier M."/>
            <person name="Klingl A."/>
            <person name="Woyke T."/>
            <person name="Ryan C.M."/>
            <person name="Banfield J.F."/>
        </authorList>
    </citation>
    <scope>NUCLEOTIDE SEQUENCE [LARGE SCALE GENOMIC DNA]</scope>
    <source>
        <strain evidence="7">CG11_big_fil_rev_8_21_14_0_20_39_10</strain>
    </source>
</reference>
<keyword evidence="6" id="KW-0175">Coiled coil</keyword>
<dbReference type="GO" id="GO:1990904">
    <property type="term" value="C:ribonucleoprotein complex"/>
    <property type="evidence" value="ECO:0007669"/>
    <property type="project" value="UniProtKB-KW"/>
</dbReference>
<keyword evidence="2 5" id="KW-0689">Ribosomal protein</keyword>
<dbReference type="Gene3D" id="6.10.250.290">
    <property type="match status" value="1"/>
</dbReference>
<name>A0A2M6KA81_9BACT</name>
<evidence type="ECO:0000313" key="7">
    <source>
        <dbReference type="EMBL" id="PIR13934.1"/>
    </source>
</evidence>